<evidence type="ECO:0000313" key="3">
    <source>
        <dbReference type="EnsemblMetazoa" id="AATE005352-PA.1"/>
    </source>
</evidence>
<feature type="region of interest" description="Disordered" evidence="1">
    <location>
        <begin position="165"/>
        <end position="185"/>
    </location>
</feature>
<organism evidence="3">
    <name type="scientific">Anopheles atroparvus</name>
    <name type="common">European mosquito</name>
    <dbReference type="NCBI Taxonomy" id="41427"/>
    <lineage>
        <taxon>Eukaryota</taxon>
        <taxon>Metazoa</taxon>
        <taxon>Ecdysozoa</taxon>
        <taxon>Arthropoda</taxon>
        <taxon>Hexapoda</taxon>
        <taxon>Insecta</taxon>
        <taxon>Pterygota</taxon>
        <taxon>Neoptera</taxon>
        <taxon>Endopterygota</taxon>
        <taxon>Diptera</taxon>
        <taxon>Nematocera</taxon>
        <taxon>Culicoidea</taxon>
        <taxon>Culicidae</taxon>
        <taxon>Anophelinae</taxon>
        <taxon>Anopheles</taxon>
    </lineage>
</organism>
<dbReference type="VEuPathDB" id="VectorBase:AATE005352"/>
<sequence length="266" mass="29561">MKYDSREKPITSLKRERSEVQDLEHGKRSGGTLGLGLTDNSTSIDFLLLTRHFQKPASSVKALVYLYYYLIIVTIIVDVVVVVVVVVAVMKRRRYVGIKELLSHHKTVHKAPSEGSGRRPEPLSKDRNLIVLKVCEVSVHEILGNKISGKCFPGSVILGALPGRGGMRRRFRGQGPESRKRQQQQQQLVVVARSDEHFLPTGEPWIHPLIGGEFEIDGRTGSRIGPEGALPIRPGLGRSLMSAGWGIPPEDFAEPSEESSSEHRYE</sequence>
<keyword evidence="2" id="KW-0812">Transmembrane</keyword>
<proteinExistence type="predicted"/>
<evidence type="ECO:0000256" key="1">
    <source>
        <dbReference type="SAM" id="MobiDB-lite"/>
    </source>
</evidence>
<accession>A0A182ITT0</accession>
<keyword evidence="2" id="KW-1133">Transmembrane helix</keyword>
<dbReference type="AlphaFoldDB" id="A0A182ITT0"/>
<reference evidence="3" key="1">
    <citation type="submission" date="2022-08" db="UniProtKB">
        <authorList>
            <consortium name="EnsemblMetazoa"/>
        </authorList>
    </citation>
    <scope>IDENTIFICATION</scope>
    <source>
        <strain evidence="3">EBRO</strain>
    </source>
</reference>
<name>A0A182ITT0_ANOAO</name>
<evidence type="ECO:0000256" key="2">
    <source>
        <dbReference type="SAM" id="Phobius"/>
    </source>
</evidence>
<feature type="compositionally biased region" description="Basic and acidic residues" evidence="1">
    <location>
        <begin position="1"/>
        <end position="27"/>
    </location>
</feature>
<feature type="region of interest" description="Disordered" evidence="1">
    <location>
        <begin position="240"/>
        <end position="266"/>
    </location>
</feature>
<feature type="region of interest" description="Disordered" evidence="1">
    <location>
        <begin position="1"/>
        <end position="28"/>
    </location>
</feature>
<protein>
    <submittedName>
        <fullName evidence="3">Uncharacterized protein</fullName>
    </submittedName>
</protein>
<keyword evidence="2" id="KW-0472">Membrane</keyword>
<feature type="transmembrane region" description="Helical" evidence="2">
    <location>
        <begin position="66"/>
        <end position="89"/>
    </location>
</feature>
<dbReference type="EnsemblMetazoa" id="AATE005352-RA">
    <property type="protein sequence ID" value="AATE005352-PA.1"/>
    <property type="gene ID" value="AATE005352"/>
</dbReference>